<proteinExistence type="predicted"/>
<dbReference type="Proteomes" id="UP000735592">
    <property type="component" value="Unassembled WGS sequence"/>
</dbReference>
<comment type="caution">
    <text evidence="1">The sequence shown here is derived from an EMBL/GenBank/DDBJ whole genome shotgun (WGS) entry which is preliminary data.</text>
</comment>
<evidence type="ECO:0000313" key="2">
    <source>
        <dbReference type="Proteomes" id="UP000735592"/>
    </source>
</evidence>
<organism evidence="1 2">
    <name type="scientific">Pseudoduganella danionis</name>
    <dbReference type="NCBI Taxonomy" id="1890295"/>
    <lineage>
        <taxon>Bacteria</taxon>
        <taxon>Pseudomonadati</taxon>
        <taxon>Pseudomonadota</taxon>
        <taxon>Betaproteobacteria</taxon>
        <taxon>Burkholderiales</taxon>
        <taxon>Oxalobacteraceae</taxon>
        <taxon>Telluria group</taxon>
        <taxon>Pseudoduganella</taxon>
    </lineage>
</organism>
<protein>
    <submittedName>
        <fullName evidence="1">Uncharacterized protein</fullName>
    </submittedName>
</protein>
<name>A0ABW9SJG9_9BURK</name>
<accession>A0ABW9SJG9</accession>
<keyword evidence="2" id="KW-1185">Reference proteome</keyword>
<evidence type="ECO:0000313" key="1">
    <source>
        <dbReference type="EMBL" id="MTW32298.1"/>
    </source>
</evidence>
<sequence>MGKPLFNFANTKDGKTLINIQKKMNFNRDDQIKETLIAFNSYFMVEAAIRLKRLPKNPQSVIKFMGSDEFDHLHQEIVRTVEENYSMLMNCLNSKDKRKLQALFD</sequence>
<reference evidence="1 2" key="1">
    <citation type="submission" date="2019-11" db="EMBL/GenBank/DDBJ databases">
        <title>Type strains purchased from KCTC, JCM and DSMZ.</title>
        <authorList>
            <person name="Lu H."/>
        </authorList>
    </citation>
    <scope>NUCLEOTIDE SEQUENCE [LARGE SCALE GENOMIC DNA]</scope>
    <source>
        <strain evidence="1 2">DSM 103461</strain>
    </source>
</reference>
<dbReference type="EMBL" id="WNKW01000001">
    <property type="protein sequence ID" value="MTW32298.1"/>
    <property type="molecule type" value="Genomic_DNA"/>
</dbReference>
<gene>
    <name evidence="1" type="ORF">GM655_05575</name>
</gene>